<keyword evidence="3" id="KW-1185">Reference proteome</keyword>
<evidence type="ECO:0000313" key="2">
    <source>
        <dbReference type="EMBL" id="KAK9704102.1"/>
    </source>
</evidence>
<dbReference type="EMBL" id="JASPKY010000357">
    <property type="protein sequence ID" value="KAK9704102.1"/>
    <property type="molecule type" value="Genomic_DNA"/>
</dbReference>
<organism evidence="2 3">
    <name type="scientific">Popillia japonica</name>
    <name type="common">Japanese beetle</name>
    <dbReference type="NCBI Taxonomy" id="7064"/>
    <lineage>
        <taxon>Eukaryota</taxon>
        <taxon>Metazoa</taxon>
        <taxon>Ecdysozoa</taxon>
        <taxon>Arthropoda</taxon>
        <taxon>Hexapoda</taxon>
        <taxon>Insecta</taxon>
        <taxon>Pterygota</taxon>
        <taxon>Neoptera</taxon>
        <taxon>Endopterygota</taxon>
        <taxon>Coleoptera</taxon>
        <taxon>Polyphaga</taxon>
        <taxon>Scarabaeiformia</taxon>
        <taxon>Scarabaeidae</taxon>
        <taxon>Rutelinae</taxon>
        <taxon>Popillia</taxon>
    </lineage>
</organism>
<comment type="caution">
    <text evidence="2">The sequence shown here is derived from an EMBL/GenBank/DDBJ whole genome shotgun (WGS) entry which is preliminary data.</text>
</comment>
<evidence type="ECO:0000313" key="3">
    <source>
        <dbReference type="Proteomes" id="UP001458880"/>
    </source>
</evidence>
<accession>A0AAW1JJ66</accession>
<protein>
    <submittedName>
        <fullName evidence="2">Uncharacterized protein</fullName>
    </submittedName>
</protein>
<feature type="region of interest" description="Disordered" evidence="1">
    <location>
        <begin position="54"/>
        <end position="75"/>
    </location>
</feature>
<gene>
    <name evidence="2" type="ORF">QE152_g28503</name>
</gene>
<sequence length="117" mass="13408">MIKKDCEVVVQQAKINRTFLWKHHSRIAHPRQLLNSLVFTPLANHVNCISRLEPQHHTTEVPPEEDDQEGLRGCGPTSKNKPYFFVEASLKNCPSKTVIELISIHPTCQSRKLHFTS</sequence>
<dbReference type="AlphaFoldDB" id="A0AAW1JJ66"/>
<dbReference type="Proteomes" id="UP001458880">
    <property type="component" value="Unassembled WGS sequence"/>
</dbReference>
<evidence type="ECO:0000256" key="1">
    <source>
        <dbReference type="SAM" id="MobiDB-lite"/>
    </source>
</evidence>
<proteinExistence type="predicted"/>
<name>A0AAW1JJ66_POPJA</name>
<reference evidence="2 3" key="1">
    <citation type="journal article" date="2024" name="BMC Genomics">
        <title>De novo assembly and annotation of Popillia japonica's genome with initial clues to its potential as an invasive pest.</title>
        <authorList>
            <person name="Cucini C."/>
            <person name="Boschi S."/>
            <person name="Funari R."/>
            <person name="Cardaioli E."/>
            <person name="Iannotti N."/>
            <person name="Marturano G."/>
            <person name="Paoli F."/>
            <person name="Bruttini M."/>
            <person name="Carapelli A."/>
            <person name="Frati F."/>
            <person name="Nardi F."/>
        </authorList>
    </citation>
    <scope>NUCLEOTIDE SEQUENCE [LARGE SCALE GENOMIC DNA]</scope>
    <source>
        <strain evidence="2">DMR45628</strain>
    </source>
</reference>